<dbReference type="Gene3D" id="3.20.20.70">
    <property type="entry name" value="Aldolase class I"/>
    <property type="match status" value="1"/>
</dbReference>
<dbReference type="NCBIfam" id="NF038073">
    <property type="entry name" value="rSAM_STM4011"/>
    <property type="match status" value="1"/>
</dbReference>
<organism evidence="1 2">
    <name type="scientific">Cystobacter fuscus</name>
    <dbReference type="NCBI Taxonomy" id="43"/>
    <lineage>
        <taxon>Bacteria</taxon>
        <taxon>Pseudomonadati</taxon>
        <taxon>Myxococcota</taxon>
        <taxon>Myxococcia</taxon>
        <taxon>Myxococcales</taxon>
        <taxon>Cystobacterineae</taxon>
        <taxon>Archangiaceae</taxon>
        <taxon>Cystobacter</taxon>
    </lineage>
</organism>
<dbReference type="CDD" id="cd01335">
    <property type="entry name" value="Radical_SAM"/>
    <property type="match status" value="1"/>
</dbReference>
<accession>A0A250IZH0</accession>
<evidence type="ECO:0000313" key="1">
    <source>
        <dbReference type="EMBL" id="ATB37129.1"/>
    </source>
</evidence>
<dbReference type="InterPro" id="IPR058240">
    <property type="entry name" value="rSAM_sf"/>
</dbReference>
<dbReference type="SUPFAM" id="SSF102114">
    <property type="entry name" value="Radical SAM enzymes"/>
    <property type="match status" value="1"/>
</dbReference>
<reference evidence="1 2" key="1">
    <citation type="submission" date="2017-06" db="EMBL/GenBank/DDBJ databases">
        <title>Sequencing and comparative analysis of myxobacterial genomes.</title>
        <authorList>
            <person name="Rupp O."/>
            <person name="Goesmann A."/>
            <person name="Sogaard-Andersen L."/>
        </authorList>
    </citation>
    <scope>NUCLEOTIDE SEQUENCE [LARGE SCALE GENOMIC DNA]</scope>
    <source>
        <strain evidence="1 2">DSM 52655</strain>
    </source>
</reference>
<dbReference type="KEGG" id="cfus:CYFUS_002550"/>
<dbReference type="InterPro" id="IPR013785">
    <property type="entry name" value="Aldolase_TIM"/>
</dbReference>
<proteinExistence type="predicted"/>
<sequence length="299" mass="34289">MAMKLTVLYRGPLSNCNFGCEYCPFGKWKQDDAELAEDRAGVERFVDWVGSRPYPVSVFFTPWGEGLIRPWYQEALVRLTRMPHVERAAIQTNLSCTLEWVERCQPEKLGIWATFHPEWMKRRRFVSQCERLGALGVRYSVGMVGFRRFAEEAEALRGELPPDVYLWINAVKDGKEERYTPEDVERFSRVDPLFSLNNTHHPSLGKACRTGESVISVDGAGSARRCHFVREFLGNIYEPGFEQVLRPRPCAKATCGCHIGYVHLDYLELDRVFGSGILERVPVEPLWQAQRSASRISHS</sequence>
<dbReference type="InterPro" id="IPR047771">
    <property type="entry name" value="Radical_SAM_STM4011-like"/>
</dbReference>
<gene>
    <name evidence="1" type="ORF">CYFUS_002550</name>
</gene>
<dbReference type="Proteomes" id="UP000217257">
    <property type="component" value="Chromosome"/>
</dbReference>
<dbReference type="AlphaFoldDB" id="A0A250IZH0"/>
<evidence type="ECO:0000313" key="2">
    <source>
        <dbReference type="Proteomes" id="UP000217257"/>
    </source>
</evidence>
<dbReference type="EMBL" id="CP022098">
    <property type="protein sequence ID" value="ATB37129.1"/>
    <property type="molecule type" value="Genomic_DNA"/>
</dbReference>
<protein>
    <submittedName>
        <fullName evidence="1">Radical SAM protein</fullName>
    </submittedName>
</protein>
<name>A0A250IZH0_9BACT</name>